<sequence>MSQGGIVTNPTNPDPVVPLGASNPATATRSSPGRTTSSATSRALVAWNSSIRKDPVMFFYPNVLNRHTGCFSTIWLAATKGIRIQRRDYMKVNVYRTCNDIMDYVLVRVPPLQPGLPRPRFSLYLSSQLLYGVVIVYHRQCGLQLEDIQHILDKLAKTRRAQNIDVDVSDRHTLCLPDMLSFLEESEWAANPFFGQMQSEYQMPSPNTLIQLGGQFGVKRPLLQSPGTPSLDGITASPESITLIERQPITIPAAEFEGADLKEVTDQDMGIIDLLMDQLDQFSEWEIEQKRTLEREERERMQESEGGAVGEGDLEKDRELEQEVGRAREEEIERTRDLTGSLIGMPLGTISSEDPTLLGEDIVLPMEMTAGLTEERSPESVPLPSEPVRKRKARPLQAGTPPGKTPRRRQLLFFDKETQISQVALQQQRSNTLVQTRPLVVVSDPSNRRVSSTELLDNPCTNLPPELLSLWKQAAVITALTGSDLQVGRRGTDSESAEGEREQEVIRERVTEGELGYKVPRELTETGLSQPDVSSRSLLLESSDKDVGWESPLSHTPESRGSPVLRSGSKLTDIPEEGERLLEREAEDIPVSDQSTDLQDQVAEALRDYEGVLFHSLLPPLAKRRSVTHSFWILLEIISSRRVLVQQDEPYGDINILPGPNYEEE</sequence>
<evidence type="ECO:0000313" key="1">
    <source>
        <dbReference type="EMBL" id="KAJ8004756.1"/>
    </source>
</evidence>
<name>A0ACC2GM72_DALPE</name>
<proteinExistence type="predicted"/>
<dbReference type="EMBL" id="CM055738">
    <property type="protein sequence ID" value="KAJ8004756.1"/>
    <property type="molecule type" value="Genomic_DNA"/>
</dbReference>
<reference evidence="1" key="1">
    <citation type="submission" date="2021-05" db="EMBL/GenBank/DDBJ databases">
        <authorList>
            <person name="Pan Q."/>
            <person name="Jouanno E."/>
            <person name="Zahm M."/>
            <person name="Klopp C."/>
            <person name="Cabau C."/>
            <person name="Louis A."/>
            <person name="Berthelot C."/>
            <person name="Parey E."/>
            <person name="Roest Crollius H."/>
            <person name="Montfort J."/>
            <person name="Robinson-Rechavi M."/>
            <person name="Bouchez O."/>
            <person name="Lampietro C."/>
            <person name="Lopez Roques C."/>
            <person name="Donnadieu C."/>
            <person name="Postlethwait J."/>
            <person name="Bobe J."/>
            <person name="Dillon D."/>
            <person name="Chandos A."/>
            <person name="von Hippel F."/>
            <person name="Guiguen Y."/>
        </authorList>
    </citation>
    <scope>NUCLEOTIDE SEQUENCE</scope>
    <source>
        <strain evidence="1">YG-Jan2019</strain>
    </source>
</reference>
<gene>
    <name evidence="1" type="ORF">DPEC_G00139590</name>
</gene>
<evidence type="ECO:0000313" key="2">
    <source>
        <dbReference type="Proteomes" id="UP001157502"/>
    </source>
</evidence>
<accession>A0ACC2GM72</accession>
<organism evidence="1 2">
    <name type="scientific">Dallia pectoralis</name>
    <name type="common">Alaska blackfish</name>
    <dbReference type="NCBI Taxonomy" id="75939"/>
    <lineage>
        <taxon>Eukaryota</taxon>
        <taxon>Metazoa</taxon>
        <taxon>Chordata</taxon>
        <taxon>Craniata</taxon>
        <taxon>Vertebrata</taxon>
        <taxon>Euteleostomi</taxon>
        <taxon>Actinopterygii</taxon>
        <taxon>Neopterygii</taxon>
        <taxon>Teleostei</taxon>
        <taxon>Protacanthopterygii</taxon>
        <taxon>Esociformes</taxon>
        <taxon>Umbridae</taxon>
        <taxon>Dallia</taxon>
    </lineage>
</organism>
<dbReference type="Proteomes" id="UP001157502">
    <property type="component" value="Chromosome 11"/>
</dbReference>
<protein>
    <submittedName>
        <fullName evidence="1">Uncharacterized protein</fullName>
    </submittedName>
</protein>
<comment type="caution">
    <text evidence="1">The sequence shown here is derived from an EMBL/GenBank/DDBJ whole genome shotgun (WGS) entry which is preliminary data.</text>
</comment>
<keyword evidence="2" id="KW-1185">Reference proteome</keyword>